<dbReference type="PROSITE" id="PS51066">
    <property type="entry name" value="ZF_FPG_2"/>
    <property type="match status" value="1"/>
</dbReference>
<keyword evidence="6" id="KW-0479">Metal-binding</keyword>
<keyword evidence="11" id="KW-0862">Zinc</keyword>
<gene>
    <name evidence="28" type="ORF">FSP39_019030</name>
</gene>
<evidence type="ECO:0000256" key="6">
    <source>
        <dbReference type="ARBA" id="ARBA00022723"/>
    </source>
</evidence>
<keyword evidence="16" id="KW-0511">Multifunctional enzyme</keyword>
<evidence type="ECO:0000256" key="2">
    <source>
        <dbReference type="ARBA" id="ARBA00004286"/>
    </source>
</evidence>
<keyword evidence="17" id="KW-0326">Glycosidase</keyword>
<dbReference type="SUPFAM" id="SSF90209">
    <property type="entry name" value="Ran binding protein zinc finger-like"/>
    <property type="match status" value="1"/>
</dbReference>
<dbReference type="AlphaFoldDB" id="A0AA88Y960"/>
<accession>A0AA88Y960</accession>
<evidence type="ECO:0000256" key="20">
    <source>
        <dbReference type="ARBA" id="ARBA00082922"/>
    </source>
</evidence>
<evidence type="ECO:0000259" key="25">
    <source>
        <dbReference type="PROSITE" id="PS51066"/>
    </source>
</evidence>
<keyword evidence="9 22" id="KW-0863">Zinc-finger</keyword>
<feature type="domain" description="Formamidopyrimidine-DNA glycosylase catalytic" evidence="26">
    <location>
        <begin position="181"/>
        <end position="277"/>
    </location>
</feature>
<keyword evidence="7" id="KW-0677">Repeat</keyword>
<evidence type="ECO:0000313" key="28">
    <source>
        <dbReference type="EMBL" id="KAK3100377.1"/>
    </source>
</evidence>
<dbReference type="Gene3D" id="4.10.1060.10">
    <property type="entry name" value="Zinc finger, RanBP2-type"/>
    <property type="match status" value="1"/>
</dbReference>
<dbReference type="EMBL" id="VSWD01000006">
    <property type="protein sequence ID" value="KAK3100377.1"/>
    <property type="molecule type" value="Genomic_DNA"/>
</dbReference>
<feature type="compositionally biased region" description="Polar residues" evidence="23">
    <location>
        <begin position="588"/>
        <end position="601"/>
    </location>
</feature>
<feature type="region of interest" description="Disordered" evidence="23">
    <location>
        <begin position="501"/>
        <end position="607"/>
    </location>
</feature>
<dbReference type="Gene3D" id="1.10.8.50">
    <property type="match status" value="1"/>
</dbReference>
<evidence type="ECO:0000256" key="18">
    <source>
        <dbReference type="ARBA" id="ARBA00073168"/>
    </source>
</evidence>
<dbReference type="SMART" id="SM01232">
    <property type="entry name" value="H2TH"/>
    <property type="match status" value="1"/>
</dbReference>
<keyword evidence="8" id="KW-0227">DNA damage</keyword>
<evidence type="ECO:0000256" key="14">
    <source>
        <dbReference type="ARBA" id="ARBA00023239"/>
    </source>
</evidence>
<dbReference type="SMART" id="SM00547">
    <property type="entry name" value="ZnF_RBZ"/>
    <property type="match status" value="1"/>
</dbReference>
<dbReference type="InterPro" id="IPR010666">
    <property type="entry name" value="Znf_GRF"/>
</dbReference>
<evidence type="ECO:0000256" key="1">
    <source>
        <dbReference type="ARBA" id="ARBA00004123"/>
    </source>
</evidence>
<name>A0AA88Y960_PINIB</name>
<protein>
    <recommendedName>
        <fullName evidence="18">Endonuclease 8-like 3</fullName>
        <ecNumber evidence="4">4.2.99.18</ecNumber>
    </recommendedName>
    <alternativeName>
        <fullName evidence="19">DNA glycosylase/AP lyase Neil3</fullName>
    </alternativeName>
    <alternativeName>
        <fullName evidence="21">Endonuclease VIII-like 3</fullName>
    </alternativeName>
    <alternativeName>
        <fullName evidence="20">Nei-like protein 3</fullName>
    </alternativeName>
</protein>
<evidence type="ECO:0000256" key="12">
    <source>
        <dbReference type="ARBA" id="ARBA00023125"/>
    </source>
</evidence>
<feature type="domain" description="GRF-type" evidence="27">
    <location>
        <begin position="618"/>
        <end position="662"/>
    </location>
</feature>
<dbReference type="PROSITE" id="PS50199">
    <property type="entry name" value="ZF_RANBP2_2"/>
    <property type="match status" value="1"/>
</dbReference>
<evidence type="ECO:0000259" key="26">
    <source>
        <dbReference type="PROSITE" id="PS51068"/>
    </source>
</evidence>
<dbReference type="GO" id="GO:0008270">
    <property type="term" value="F:zinc ion binding"/>
    <property type="evidence" value="ECO:0007669"/>
    <property type="project" value="UniProtKB-KW"/>
</dbReference>
<keyword evidence="13" id="KW-0234">DNA repair</keyword>
<dbReference type="GO" id="GO:0140078">
    <property type="term" value="F:class I DNA-(apurinic or apyrimidinic site) endonuclease activity"/>
    <property type="evidence" value="ECO:0007669"/>
    <property type="project" value="UniProtKB-EC"/>
</dbReference>
<sequence>MFSRTPRLFSIVMTSSIYLGRKGAQVLNNGLGRGNQFVDLFGEDQNAFRCIKWAKLTDYSYVYYIYASYEAQVSQTCCTPFLITAAYTHNDGSTITCGTGSLWDVCSDRTQMAVNLTQCSTKQFYSAGGKGVCVYSTSSGSTYYQTVLNTDTSVDYSTTYRLTCYLIFKRLEVFDKRNNMVEGPGCKIKGEKIRAKLKGQAVKKVSGNAVSKEIKPSKGIDTSQFEVLIGRKLDEVQTLGKELFMYFGDLCLRVHFLMAGSFRVNDQQLDNDYGKLTETPSLEITMTTDVLKFYKSAVDVRSAESCRTRYEELNDVDICSPKFNYRRAAELVKGEGERQVCDVLLDQTILPGVGNIIKNEALFDSGIKPSSKVKELSNELVSLLIKMTRDFTMIFYKCRSTGTSLNKYMKVYKKGKCSQCQGKITQTRMGDDSERVTYFCPACQTNTIRIKNQQNSLLGWVQHAGTKVEDWACTACTLINKGSNSVCEACLSPKSVLTEDLTKSSAMKRKPEDCIQPSNIKRSRSHGMLSGSPVDVYARGTRTKEEGPKNSVSHEQSQYNKPTSLSNGKFQQVKAPKGRTPHNALPVKTSNVAQQGKNTKSATREQDSLCNDSKIPFCPGHKVRCKIAQTRKEGNNFLRWFFTCALQPRTKQCKYFKWADEDFPICPGHGKPAAFRTVMKQGPNNGRKFFACSLPKQKQCEFFEWAIGYDSLML</sequence>
<dbReference type="InterPro" id="IPR012319">
    <property type="entry name" value="FPG_cat"/>
</dbReference>
<feature type="domain" description="GRF-type" evidence="27">
    <location>
        <begin position="666"/>
        <end position="709"/>
    </location>
</feature>
<organism evidence="28 29">
    <name type="scientific">Pinctada imbricata</name>
    <name type="common">Atlantic pearl-oyster</name>
    <name type="synonym">Pinctada martensii</name>
    <dbReference type="NCBI Taxonomy" id="66713"/>
    <lineage>
        <taxon>Eukaryota</taxon>
        <taxon>Metazoa</taxon>
        <taxon>Spiralia</taxon>
        <taxon>Lophotrochozoa</taxon>
        <taxon>Mollusca</taxon>
        <taxon>Bivalvia</taxon>
        <taxon>Autobranchia</taxon>
        <taxon>Pteriomorphia</taxon>
        <taxon>Pterioida</taxon>
        <taxon>Pterioidea</taxon>
        <taxon>Pteriidae</taxon>
        <taxon>Pinctada</taxon>
    </lineage>
</organism>
<evidence type="ECO:0000256" key="11">
    <source>
        <dbReference type="ARBA" id="ARBA00022833"/>
    </source>
</evidence>
<evidence type="ECO:0000256" key="7">
    <source>
        <dbReference type="ARBA" id="ARBA00022737"/>
    </source>
</evidence>
<comment type="caution">
    <text evidence="28">The sequence shown here is derived from an EMBL/GenBank/DDBJ whole genome shotgun (WGS) entry which is preliminary data.</text>
</comment>
<dbReference type="PROSITE" id="PS01358">
    <property type="entry name" value="ZF_RANBP2_1"/>
    <property type="match status" value="1"/>
</dbReference>
<comment type="similarity">
    <text evidence="3">Belongs to the FPG family.</text>
</comment>
<evidence type="ECO:0000256" key="21">
    <source>
        <dbReference type="ARBA" id="ARBA00083341"/>
    </source>
</evidence>
<evidence type="ECO:0000256" key="23">
    <source>
        <dbReference type="SAM" id="MobiDB-lite"/>
    </source>
</evidence>
<dbReference type="GO" id="GO:0019104">
    <property type="term" value="F:DNA N-glycosylase activity"/>
    <property type="evidence" value="ECO:0007669"/>
    <property type="project" value="InterPro"/>
</dbReference>
<dbReference type="SUPFAM" id="SSF81624">
    <property type="entry name" value="N-terminal domain of MutM-like DNA repair proteins"/>
    <property type="match status" value="1"/>
</dbReference>
<evidence type="ECO:0000256" key="13">
    <source>
        <dbReference type="ARBA" id="ARBA00023204"/>
    </source>
</evidence>
<proteinExistence type="inferred from homology"/>
<keyword evidence="10" id="KW-0378">Hydrolase</keyword>
<dbReference type="InterPro" id="IPR035937">
    <property type="entry name" value="FPG_N"/>
</dbReference>
<evidence type="ECO:0000256" key="17">
    <source>
        <dbReference type="ARBA" id="ARBA00023295"/>
    </source>
</evidence>
<evidence type="ECO:0000256" key="5">
    <source>
        <dbReference type="ARBA" id="ARBA00022454"/>
    </source>
</evidence>
<dbReference type="SMART" id="SM00898">
    <property type="entry name" value="Fapy_DNA_glyco"/>
    <property type="match status" value="1"/>
</dbReference>
<dbReference type="EC" id="4.2.99.18" evidence="4"/>
<dbReference type="GO" id="GO:0005694">
    <property type="term" value="C:chromosome"/>
    <property type="evidence" value="ECO:0007669"/>
    <property type="project" value="UniProtKB-SubCell"/>
</dbReference>
<dbReference type="Gene3D" id="3.20.190.10">
    <property type="entry name" value="MutM-like, N-terminal"/>
    <property type="match status" value="1"/>
</dbReference>
<dbReference type="SUPFAM" id="SSF46946">
    <property type="entry name" value="S13-like H2TH domain"/>
    <property type="match status" value="1"/>
</dbReference>
<dbReference type="PANTHER" id="PTHR22993:SF10">
    <property type="entry name" value="ENDONUCLEASE 8-LIKE 3"/>
    <property type="match status" value="1"/>
</dbReference>
<evidence type="ECO:0000313" key="29">
    <source>
        <dbReference type="Proteomes" id="UP001186944"/>
    </source>
</evidence>
<dbReference type="Pfam" id="PF00641">
    <property type="entry name" value="Zn_ribbon_RanBP"/>
    <property type="match status" value="1"/>
</dbReference>
<keyword evidence="5" id="KW-0158">Chromosome</keyword>
<dbReference type="Pfam" id="PF06831">
    <property type="entry name" value="H2TH"/>
    <property type="match status" value="1"/>
</dbReference>
<dbReference type="GO" id="GO:0003684">
    <property type="term" value="F:damaged DNA binding"/>
    <property type="evidence" value="ECO:0007669"/>
    <property type="project" value="InterPro"/>
</dbReference>
<keyword evidence="12" id="KW-0238">DNA-binding</keyword>
<comment type="subcellular location">
    <subcellularLocation>
        <location evidence="2">Chromosome</location>
    </subcellularLocation>
    <subcellularLocation>
        <location evidence="1">Nucleus</location>
    </subcellularLocation>
</comment>
<evidence type="ECO:0000256" key="22">
    <source>
        <dbReference type="PROSITE-ProRule" id="PRU00322"/>
    </source>
</evidence>
<evidence type="ECO:0000256" key="9">
    <source>
        <dbReference type="ARBA" id="ARBA00022771"/>
    </source>
</evidence>
<reference evidence="28" key="1">
    <citation type="submission" date="2019-08" db="EMBL/GenBank/DDBJ databases">
        <title>The improved chromosome-level genome for the pearl oyster Pinctada fucata martensii using PacBio sequencing and Hi-C.</title>
        <authorList>
            <person name="Zheng Z."/>
        </authorList>
    </citation>
    <scope>NUCLEOTIDE SEQUENCE</scope>
    <source>
        <strain evidence="28">ZZ-2019</strain>
        <tissue evidence="28">Adductor muscle</tissue>
    </source>
</reference>
<dbReference type="InterPro" id="IPR036443">
    <property type="entry name" value="Znf_RanBP2_sf"/>
</dbReference>
<evidence type="ECO:0000256" key="10">
    <source>
        <dbReference type="ARBA" id="ARBA00022801"/>
    </source>
</evidence>
<feature type="compositionally biased region" description="Polar residues" evidence="23">
    <location>
        <begin position="550"/>
        <end position="570"/>
    </location>
</feature>
<dbReference type="InterPro" id="IPR001876">
    <property type="entry name" value="Znf_RanBP2"/>
</dbReference>
<evidence type="ECO:0000259" key="27">
    <source>
        <dbReference type="PROSITE" id="PS51999"/>
    </source>
</evidence>
<keyword evidence="14" id="KW-0456">Lyase</keyword>
<dbReference type="Proteomes" id="UP001186944">
    <property type="component" value="Unassembled WGS sequence"/>
</dbReference>
<dbReference type="FunFam" id="1.10.8.50:FF:000008">
    <property type="entry name" value="Nei-like DNA glycosylase 3"/>
    <property type="match status" value="1"/>
</dbReference>
<evidence type="ECO:0000256" key="8">
    <source>
        <dbReference type="ARBA" id="ARBA00022763"/>
    </source>
</evidence>
<dbReference type="InterPro" id="IPR010979">
    <property type="entry name" value="Ribosomal_uS13-like_H2TH"/>
</dbReference>
<feature type="domain" description="FPG-type" evidence="25">
    <location>
        <begin position="410"/>
        <end position="445"/>
    </location>
</feature>
<dbReference type="InterPro" id="IPR015886">
    <property type="entry name" value="H2TH_FPG"/>
</dbReference>
<dbReference type="Pfam" id="PF01149">
    <property type="entry name" value="Fapy_DNA_glyco"/>
    <property type="match status" value="1"/>
</dbReference>
<evidence type="ECO:0000259" key="24">
    <source>
        <dbReference type="PROSITE" id="PS50199"/>
    </source>
</evidence>
<evidence type="ECO:0000256" key="3">
    <source>
        <dbReference type="ARBA" id="ARBA00009409"/>
    </source>
</evidence>
<evidence type="ECO:0000256" key="4">
    <source>
        <dbReference type="ARBA" id="ARBA00012720"/>
    </source>
</evidence>
<dbReference type="PROSITE" id="PS51068">
    <property type="entry name" value="FPG_CAT"/>
    <property type="match status" value="1"/>
</dbReference>
<dbReference type="PROSITE" id="PS51999">
    <property type="entry name" value="ZF_GRF"/>
    <property type="match status" value="2"/>
</dbReference>
<keyword evidence="29" id="KW-1185">Reference proteome</keyword>
<dbReference type="GO" id="GO:0005654">
    <property type="term" value="C:nucleoplasm"/>
    <property type="evidence" value="ECO:0007669"/>
    <property type="project" value="UniProtKB-ARBA"/>
</dbReference>
<keyword evidence="15" id="KW-0539">Nucleus</keyword>
<evidence type="ECO:0000256" key="15">
    <source>
        <dbReference type="ARBA" id="ARBA00023242"/>
    </source>
</evidence>
<dbReference type="Pfam" id="PF06839">
    <property type="entry name" value="Zn_ribbon_GRF"/>
    <property type="match status" value="2"/>
</dbReference>
<feature type="domain" description="RanBP2-type" evidence="24">
    <location>
        <begin position="467"/>
        <end position="496"/>
    </location>
</feature>
<evidence type="ECO:0000256" key="16">
    <source>
        <dbReference type="ARBA" id="ARBA00023268"/>
    </source>
</evidence>
<dbReference type="PANTHER" id="PTHR22993">
    <property type="entry name" value="FORMAMIDOPYRIMIDINE-DNA GLYCOSYLASE"/>
    <property type="match status" value="1"/>
</dbReference>
<dbReference type="InterPro" id="IPR000214">
    <property type="entry name" value="Znf_DNA_glyclase/AP_lyase"/>
</dbReference>
<evidence type="ECO:0000256" key="19">
    <source>
        <dbReference type="ARBA" id="ARBA00081871"/>
    </source>
</evidence>
<dbReference type="GO" id="GO:0006284">
    <property type="term" value="P:base-excision repair"/>
    <property type="evidence" value="ECO:0007669"/>
    <property type="project" value="InterPro"/>
</dbReference>